<proteinExistence type="predicted"/>
<gene>
    <name evidence="1" type="ORF">BHE75_00993</name>
</gene>
<protein>
    <submittedName>
        <fullName evidence="1">Possibl zinc metallo-peptidase</fullName>
    </submittedName>
</protein>
<accession>A0A1S1HCH0</accession>
<dbReference type="Gene3D" id="3.30.2010.20">
    <property type="match status" value="1"/>
</dbReference>
<dbReference type="EMBL" id="MIPT01000001">
    <property type="protein sequence ID" value="OHT19013.1"/>
    <property type="molecule type" value="Genomic_DNA"/>
</dbReference>
<name>A0A1S1HCH0_9SPHN</name>
<dbReference type="SUPFAM" id="SSF55486">
    <property type="entry name" value="Metalloproteases ('zincins'), catalytic domain"/>
    <property type="match status" value="1"/>
</dbReference>
<dbReference type="InterPro" id="IPR038555">
    <property type="entry name" value="Zincin_1_sf"/>
</dbReference>
<dbReference type="AlphaFoldDB" id="A0A1S1HCH0"/>
<reference evidence="1 2" key="1">
    <citation type="submission" date="2016-09" db="EMBL/GenBank/DDBJ databases">
        <title>Metabolic pathway, cell adaptation mechanisms and a novel monoxygenase revealed through proteogenomic-transcription analysis of a Sphingomonas haloaromaticamans strain degrading the fungicide ortho-phenylphenol.</title>
        <authorList>
            <person name="Perruchon C."/>
            <person name="Papadopoulou E.S."/>
            <person name="Rousidou C."/>
            <person name="Vasileiadis S."/>
            <person name="Tanou G."/>
            <person name="Amoutzias G."/>
            <person name="Molassiotis A."/>
            <person name="Karpouzas D.G."/>
        </authorList>
    </citation>
    <scope>NUCLEOTIDE SEQUENCE [LARGE SCALE GENOMIC DNA]</scope>
    <source>
        <strain evidence="1 2">P3</strain>
    </source>
</reference>
<sequence length="158" mass="17471">MHPSARFCGHKFSPAIGSRTFPIYATNMTGTFAPTAEQIEALARRALARIPQPFRDHMGTIALFVEDFADDETLDAMGFEDPFELTGLYQGTPIGQKSISDVAAMPDRITLYRRPLLDEWVETDVSLEALVTHVVVHEVGHHFGLSDDDMHALEDAVG</sequence>
<dbReference type="Pfam" id="PF06262">
    <property type="entry name" value="Zincin_1"/>
    <property type="match status" value="1"/>
</dbReference>
<dbReference type="CDD" id="cd12952">
    <property type="entry name" value="MMP_ACEL2062"/>
    <property type="match status" value="1"/>
</dbReference>
<organism evidence="1 2">
    <name type="scientific">Edaphosphingomonas haloaromaticamans</name>
    <dbReference type="NCBI Taxonomy" id="653954"/>
    <lineage>
        <taxon>Bacteria</taxon>
        <taxon>Pseudomonadati</taxon>
        <taxon>Pseudomonadota</taxon>
        <taxon>Alphaproteobacteria</taxon>
        <taxon>Sphingomonadales</taxon>
        <taxon>Rhizorhabdaceae</taxon>
        <taxon>Edaphosphingomonas</taxon>
    </lineage>
</organism>
<evidence type="ECO:0000313" key="2">
    <source>
        <dbReference type="Proteomes" id="UP000179467"/>
    </source>
</evidence>
<dbReference type="Proteomes" id="UP000179467">
    <property type="component" value="Unassembled WGS sequence"/>
</dbReference>
<keyword evidence="2" id="KW-1185">Reference proteome</keyword>
<dbReference type="InterPro" id="IPR010428">
    <property type="entry name" value="Zincin_1"/>
</dbReference>
<evidence type="ECO:0000313" key="1">
    <source>
        <dbReference type="EMBL" id="OHT19013.1"/>
    </source>
</evidence>
<comment type="caution">
    <text evidence="1">The sequence shown here is derived from an EMBL/GenBank/DDBJ whole genome shotgun (WGS) entry which is preliminary data.</text>
</comment>